<comment type="caution">
    <text evidence="1">The sequence shown here is derived from an EMBL/GenBank/DDBJ whole genome shotgun (WGS) entry which is preliminary data.</text>
</comment>
<gene>
    <name evidence="1" type="ORF">H8S00_12585</name>
</gene>
<dbReference type="Proteomes" id="UP000597877">
    <property type="component" value="Unassembled WGS sequence"/>
</dbReference>
<keyword evidence="2" id="KW-1185">Reference proteome</keyword>
<dbReference type="EMBL" id="JACOOZ010000010">
    <property type="protein sequence ID" value="MBC5668803.1"/>
    <property type="molecule type" value="Genomic_DNA"/>
</dbReference>
<name>A0ABR7F5B3_9FIRM</name>
<evidence type="ECO:0000313" key="1">
    <source>
        <dbReference type="EMBL" id="MBC5668803.1"/>
    </source>
</evidence>
<evidence type="ECO:0000313" key="2">
    <source>
        <dbReference type="Proteomes" id="UP000597877"/>
    </source>
</evidence>
<protein>
    <submittedName>
        <fullName evidence="1">Uncharacterized protein</fullName>
    </submittedName>
</protein>
<sequence>MKVDIKNIDEVTSYTGLKTNDGIESIVVSEPLITAQAYSVAIVKVKDNADVEKIKQEMLDNIDMRRWICVSAEQLYITNSGNVIFSVMADKDVAKAVYNDFKKYVNNNIGKELEKSNDEEK</sequence>
<accession>A0ABR7F5B3</accession>
<proteinExistence type="predicted"/>
<reference evidence="1 2" key="1">
    <citation type="submission" date="2020-08" db="EMBL/GenBank/DDBJ databases">
        <title>Genome public.</title>
        <authorList>
            <person name="Liu C."/>
            <person name="Sun Q."/>
        </authorList>
    </citation>
    <scope>NUCLEOTIDE SEQUENCE [LARGE SCALE GENOMIC DNA]</scope>
    <source>
        <strain evidence="1 2">BX4</strain>
    </source>
</reference>
<organism evidence="1 2">
    <name type="scientific">Eubacterium segne</name>
    <dbReference type="NCBI Taxonomy" id="2763045"/>
    <lineage>
        <taxon>Bacteria</taxon>
        <taxon>Bacillati</taxon>
        <taxon>Bacillota</taxon>
        <taxon>Clostridia</taxon>
        <taxon>Eubacteriales</taxon>
        <taxon>Eubacteriaceae</taxon>
        <taxon>Eubacterium</taxon>
    </lineage>
</organism>